<organism evidence="2 3">
    <name type="scientific">Kipferlia bialata</name>
    <dbReference type="NCBI Taxonomy" id="797122"/>
    <lineage>
        <taxon>Eukaryota</taxon>
        <taxon>Metamonada</taxon>
        <taxon>Carpediemonas-like organisms</taxon>
        <taxon>Kipferlia</taxon>
    </lineage>
</organism>
<dbReference type="Pfam" id="PF00583">
    <property type="entry name" value="Acetyltransf_1"/>
    <property type="match status" value="1"/>
</dbReference>
<accession>A0A9K3GRQ8</accession>
<comment type="caution">
    <text evidence="2">The sequence shown here is derived from an EMBL/GenBank/DDBJ whole genome shotgun (WGS) entry which is preliminary data.</text>
</comment>
<keyword evidence="3" id="KW-1185">Reference proteome</keyword>
<dbReference type="CDD" id="cd04301">
    <property type="entry name" value="NAT_SF"/>
    <property type="match status" value="1"/>
</dbReference>
<evidence type="ECO:0000313" key="3">
    <source>
        <dbReference type="Proteomes" id="UP000265618"/>
    </source>
</evidence>
<dbReference type="Gene3D" id="3.40.630.30">
    <property type="match status" value="1"/>
</dbReference>
<proteinExistence type="predicted"/>
<dbReference type="SUPFAM" id="SSF55729">
    <property type="entry name" value="Acyl-CoA N-acyltransferases (Nat)"/>
    <property type="match status" value="1"/>
</dbReference>
<dbReference type="EMBL" id="BDIP01008685">
    <property type="protein sequence ID" value="GIQ91961.1"/>
    <property type="molecule type" value="Genomic_DNA"/>
</dbReference>
<dbReference type="InterPro" id="IPR016181">
    <property type="entry name" value="Acyl_CoA_acyltransferase"/>
</dbReference>
<feature type="non-terminal residue" evidence="2">
    <location>
        <position position="79"/>
    </location>
</feature>
<name>A0A9K3GRQ8_9EUKA</name>
<feature type="non-terminal residue" evidence="2">
    <location>
        <position position="1"/>
    </location>
</feature>
<protein>
    <recommendedName>
        <fullName evidence="1">N-acetyltransferase domain-containing protein</fullName>
    </recommendedName>
</protein>
<dbReference type="Proteomes" id="UP000265618">
    <property type="component" value="Unassembled WGS sequence"/>
</dbReference>
<dbReference type="GO" id="GO:0016747">
    <property type="term" value="F:acyltransferase activity, transferring groups other than amino-acyl groups"/>
    <property type="evidence" value="ECO:0007669"/>
    <property type="project" value="InterPro"/>
</dbReference>
<reference evidence="2 3" key="1">
    <citation type="journal article" date="2018" name="PLoS ONE">
        <title>The draft genome of Kipferlia bialata reveals reductive genome evolution in fornicate parasites.</title>
        <authorList>
            <person name="Tanifuji G."/>
            <person name="Takabayashi S."/>
            <person name="Kume K."/>
            <person name="Takagi M."/>
            <person name="Nakayama T."/>
            <person name="Kamikawa R."/>
            <person name="Inagaki Y."/>
            <person name="Hashimoto T."/>
        </authorList>
    </citation>
    <scope>NUCLEOTIDE SEQUENCE [LARGE SCALE GENOMIC DNA]</scope>
    <source>
        <strain evidence="2">NY0173</strain>
    </source>
</reference>
<dbReference type="AlphaFoldDB" id="A0A9K3GRQ8"/>
<gene>
    <name evidence="2" type="ORF">KIPB_015463</name>
</gene>
<dbReference type="InterPro" id="IPR000182">
    <property type="entry name" value="GNAT_dom"/>
</dbReference>
<evidence type="ECO:0000259" key="1">
    <source>
        <dbReference type="Pfam" id="PF00583"/>
    </source>
</evidence>
<sequence>LHIPMGAMISMMRRCPEVMGKEMYELDKCHNATVDDNHWYVYFLMVSEAMRGQGVGSILMDKAKALCDLPEHMSDLYLE</sequence>
<feature type="domain" description="N-acetyltransferase" evidence="1">
    <location>
        <begin position="35"/>
        <end position="67"/>
    </location>
</feature>
<evidence type="ECO:0000313" key="2">
    <source>
        <dbReference type="EMBL" id="GIQ91961.1"/>
    </source>
</evidence>